<dbReference type="InterPro" id="IPR050330">
    <property type="entry name" value="Bact_OuterMem_StrucFunc"/>
</dbReference>
<dbReference type="SUPFAM" id="SSF103088">
    <property type="entry name" value="OmpA-like"/>
    <property type="match status" value="1"/>
</dbReference>
<dbReference type="GO" id="GO:0016020">
    <property type="term" value="C:membrane"/>
    <property type="evidence" value="ECO:0007669"/>
    <property type="project" value="UniProtKB-UniRule"/>
</dbReference>
<dbReference type="AlphaFoldDB" id="A0A5C8P3L4"/>
<dbReference type="PROSITE" id="PS51123">
    <property type="entry name" value="OMPA_2"/>
    <property type="match status" value="1"/>
</dbReference>
<gene>
    <name evidence="4" type="ORF">FHP08_00675</name>
</gene>
<protein>
    <submittedName>
        <fullName evidence="4">OmpA family protein</fullName>
    </submittedName>
</protein>
<evidence type="ECO:0000313" key="5">
    <source>
        <dbReference type="Proteomes" id="UP000321548"/>
    </source>
</evidence>
<evidence type="ECO:0000259" key="3">
    <source>
        <dbReference type="PROSITE" id="PS51123"/>
    </source>
</evidence>
<keyword evidence="1" id="KW-0472">Membrane</keyword>
<dbReference type="InterPro" id="IPR036737">
    <property type="entry name" value="OmpA-like_sf"/>
</dbReference>
<dbReference type="PANTHER" id="PTHR30329:SF21">
    <property type="entry name" value="LIPOPROTEIN YIAD-RELATED"/>
    <property type="match status" value="1"/>
</dbReference>
<feature type="compositionally biased region" description="Polar residues" evidence="2">
    <location>
        <begin position="1"/>
        <end position="11"/>
    </location>
</feature>
<dbReference type="OrthoDB" id="189250at2"/>
<feature type="region of interest" description="Disordered" evidence="2">
    <location>
        <begin position="1"/>
        <end position="23"/>
    </location>
</feature>
<dbReference type="Pfam" id="PF00691">
    <property type="entry name" value="OmpA"/>
    <property type="match status" value="1"/>
</dbReference>
<proteinExistence type="predicted"/>
<name>A0A5C8P3L4_9BURK</name>
<organism evidence="4 5">
    <name type="scientific">Zeimonas arvi</name>
    <dbReference type="NCBI Taxonomy" id="2498847"/>
    <lineage>
        <taxon>Bacteria</taxon>
        <taxon>Pseudomonadati</taxon>
        <taxon>Pseudomonadota</taxon>
        <taxon>Betaproteobacteria</taxon>
        <taxon>Burkholderiales</taxon>
        <taxon>Burkholderiaceae</taxon>
        <taxon>Zeimonas</taxon>
    </lineage>
</organism>
<dbReference type="PANTHER" id="PTHR30329">
    <property type="entry name" value="STATOR ELEMENT OF FLAGELLAR MOTOR COMPLEX"/>
    <property type="match status" value="1"/>
</dbReference>
<reference evidence="4 5" key="1">
    <citation type="submission" date="2019-06" db="EMBL/GenBank/DDBJ databases">
        <title>Quisquiliibacterium sp. nov., isolated from a maize field.</title>
        <authorList>
            <person name="Lin S.-Y."/>
            <person name="Tsai C.-F."/>
            <person name="Young C.-C."/>
        </authorList>
    </citation>
    <scope>NUCLEOTIDE SEQUENCE [LARGE SCALE GENOMIC DNA]</scope>
    <source>
        <strain evidence="4 5">CC-CFT501</strain>
    </source>
</reference>
<feature type="domain" description="OmpA-like" evidence="3">
    <location>
        <begin position="19"/>
        <end position="136"/>
    </location>
</feature>
<dbReference type="EMBL" id="VDUY01000001">
    <property type="protein sequence ID" value="TXL68246.1"/>
    <property type="molecule type" value="Genomic_DNA"/>
</dbReference>
<comment type="caution">
    <text evidence="4">The sequence shown here is derived from an EMBL/GenBank/DDBJ whole genome shotgun (WGS) entry which is preliminary data.</text>
</comment>
<accession>A0A5C8P3L4</accession>
<dbReference type="InterPro" id="IPR006665">
    <property type="entry name" value="OmpA-like"/>
</dbReference>
<sequence length="153" mass="16690">MQLNPSQSPETTPGVDAAAAQARQAEPTRIFFDGDSTDIRDNYVDLIRDHAERFNTGPGGTLIVSGHANPVEDPEEAVALSMDRTQAVAALLEKFGVQSHRIVRVSHGANAPIADVADEQANWANRCVEIRHGSLTPRQPVWSQRSRKTGARR</sequence>
<keyword evidence="5" id="KW-1185">Reference proteome</keyword>
<evidence type="ECO:0000256" key="1">
    <source>
        <dbReference type="PROSITE-ProRule" id="PRU00473"/>
    </source>
</evidence>
<dbReference type="Proteomes" id="UP000321548">
    <property type="component" value="Unassembled WGS sequence"/>
</dbReference>
<dbReference type="RefSeq" id="WP_147702387.1">
    <property type="nucleotide sequence ID" value="NZ_VDUY01000001.1"/>
</dbReference>
<evidence type="ECO:0000256" key="2">
    <source>
        <dbReference type="SAM" id="MobiDB-lite"/>
    </source>
</evidence>
<feature type="region of interest" description="Disordered" evidence="2">
    <location>
        <begin position="134"/>
        <end position="153"/>
    </location>
</feature>
<dbReference type="CDD" id="cd07185">
    <property type="entry name" value="OmpA_C-like"/>
    <property type="match status" value="1"/>
</dbReference>
<dbReference type="Gene3D" id="3.30.1330.60">
    <property type="entry name" value="OmpA-like domain"/>
    <property type="match status" value="1"/>
</dbReference>
<evidence type="ECO:0000313" key="4">
    <source>
        <dbReference type="EMBL" id="TXL68246.1"/>
    </source>
</evidence>